<dbReference type="AlphaFoldDB" id="A0A0N9UD72"/>
<evidence type="ECO:0000259" key="1">
    <source>
        <dbReference type="Pfam" id="PF07110"/>
    </source>
</evidence>
<dbReference type="Gene3D" id="3.30.70.100">
    <property type="match status" value="1"/>
</dbReference>
<dbReference type="EMBL" id="CP012700">
    <property type="protein sequence ID" value="ALH81655.1"/>
    <property type="molecule type" value="Genomic_DNA"/>
</dbReference>
<accession>A0A0N9UD72</accession>
<gene>
    <name evidence="2" type="ORF">AN936_15225</name>
</gene>
<dbReference type="GO" id="GO:0016491">
    <property type="term" value="F:oxidoreductase activity"/>
    <property type="evidence" value="ECO:0007669"/>
    <property type="project" value="InterPro"/>
</dbReference>
<dbReference type="Proteomes" id="UP000058074">
    <property type="component" value="Chromosome"/>
</dbReference>
<protein>
    <recommendedName>
        <fullName evidence="1">EthD domain-containing protein</fullName>
    </recommendedName>
</protein>
<reference evidence="2 3" key="1">
    <citation type="journal article" date="2015" name="Genome Announc.">
        <title>Complete Genome Sequence of Polypropylene Glycol- and Polyethylene Glycol-Degrading Sphingopyxis macrogoltabida Strain EY-1.</title>
        <authorList>
            <person name="Ohtsubo Y."/>
            <person name="Nagata Y."/>
            <person name="Numata M."/>
            <person name="Tsuchikane K."/>
            <person name="Hosoyama A."/>
            <person name="Yamazoe A."/>
            <person name="Tsuda M."/>
            <person name="Fujita N."/>
            <person name="Kawai F."/>
        </authorList>
    </citation>
    <scope>NUCLEOTIDE SEQUENCE [LARGE SCALE GENOMIC DNA]</scope>
    <source>
        <strain evidence="2 3">EY-1</strain>
    </source>
</reference>
<evidence type="ECO:0000313" key="3">
    <source>
        <dbReference type="Proteomes" id="UP000058074"/>
    </source>
</evidence>
<dbReference type="Pfam" id="PF07110">
    <property type="entry name" value="EthD"/>
    <property type="match status" value="1"/>
</dbReference>
<dbReference type="KEGG" id="smag:AN936_15225"/>
<dbReference type="PATRIC" id="fig|33050.5.peg.3158"/>
<sequence length="128" mass="14150">MGETMMLRVTFCLKRLPGLTRAQFQDYWRNRHAPLVREHAAALGIRKYVQSHSLTLPGAFPLADVRGSSGLDFDGVAQLWWDDMASFTAAGTTEAGRVAGALLLADEKKFIDLPNSPIFLSDDYHVIG</sequence>
<dbReference type="NCBIfam" id="TIGR02118">
    <property type="entry name" value="EthD family reductase"/>
    <property type="match status" value="1"/>
</dbReference>
<proteinExistence type="predicted"/>
<name>A0A0N9UD72_SPHMC</name>
<dbReference type="SUPFAM" id="SSF54909">
    <property type="entry name" value="Dimeric alpha+beta barrel"/>
    <property type="match status" value="1"/>
</dbReference>
<evidence type="ECO:0000313" key="2">
    <source>
        <dbReference type="EMBL" id="ALH81655.1"/>
    </source>
</evidence>
<feature type="domain" description="EthD" evidence="1">
    <location>
        <begin position="17"/>
        <end position="113"/>
    </location>
</feature>
<dbReference type="InterPro" id="IPR011008">
    <property type="entry name" value="Dimeric_a/b-barrel"/>
</dbReference>
<organism evidence="2 3">
    <name type="scientific">Sphingopyxis macrogoltabida</name>
    <name type="common">Sphingomonas macrogoltabidus</name>
    <dbReference type="NCBI Taxonomy" id="33050"/>
    <lineage>
        <taxon>Bacteria</taxon>
        <taxon>Pseudomonadati</taxon>
        <taxon>Pseudomonadota</taxon>
        <taxon>Alphaproteobacteria</taxon>
        <taxon>Sphingomonadales</taxon>
        <taxon>Sphingomonadaceae</taxon>
        <taxon>Sphingopyxis</taxon>
    </lineage>
</organism>
<dbReference type="InterPro" id="IPR009799">
    <property type="entry name" value="EthD_dom"/>
</dbReference>